<protein>
    <submittedName>
        <fullName evidence="2">Uncharacterized protein</fullName>
    </submittedName>
</protein>
<dbReference type="Proteomes" id="UP001153714">
    <property type="component" value="Chromosome 2"/>
</dbReference>
<name>A0A9N9WEM9_9NEOP</name>
<proteinExistence type="predicted"/>
<dbReference type="EMBL" id="OU893333">
    <property type="protein sequence ID" value="CAG9788808.1"/>
    <property type="molecule type" value="Genomic_DNA"/>
</dbReference>
<reference evidence="2" key="1">
    <citation type="submission" date="2021-12" db="EMBL/GenBank/DDBJ databases">
        <authorList>
            <person name="King R."/>
        </authorList>
    </citation>
    <scope>NUCLEOTIDE SEQUENCE</scope>
</reference>
<organism evidence="2 3">
    <name type="scientific">Diatraea saccharalis</name>
    <name type="common">sugarcane borer</name>
    <dbReference type="NCBI Taxonomy" id="40085"/>
    <lineage>
        <taxon>Eukaryota</taxon>
        <taxon>Metazoa</taxon>
        <taxon>Ecdysozoa</taxon>
        <taxon>Arthropoda</taxon>
        <taxon>Hexapoda</taxon>
        <taxon>Insecta</taxon>
        <taxon>Pterygota</taxon>
        <taxon>Neoptera</taxon>
        <taxon>Endopterygota</taxon>
        <taxon>Lepidoptera</taxon>
        <taxon>Glossata</taxon>
        <taxon>Ditrysia</taxon>
        <taxon>Pyraloidea</taxon>
        <taxon>Crambidae</taxon>
        <taxon>Crambinae</taxon>
        <taxon>Diatraea</taxon>
    </lineage>
</organism>
<dbReference type="AlphaFoldDB" id="A0A9N9WEM9"/>
<evidence type="ECO:0000313" key="2">
    <source>
        <dbReference type="EMBL" id="CAG9788808.1"/>
    </source>
</evidence>
<evidence type="ECO:0000313" key="3">
    <source>
        <dbReference type="Proteomes" id="UP001153714"/>
    </source>
</evidence>
<evidence type="ECO:0000256" key="1">
    <source>
        <dbReference type="SAM" id="MobiDB-lite"/>
    </source>
</evidence>
<feature type="compositionally biased region" description="Low complexity" evidence="1">
    <location>
        <begin position="262"/>
        <end position="271"/>
    </location>
</feature>
<reference evidence="2" key="2">
    <citation type="submission" date="2022-10" db="EMBL/GenBank/DDBJ databases">
        <authorList>
            <consortium name="ENA_rothamsted_submissions"/>
            <consortium name="culmorum"/>
            <person name="King R."/>
        </authorList>
    </citation>
    <scope>NUCLEOTIDE SEQUENCE</scope>
</reference>
<dbReference type="OrthoDB" id="8186171at2759"/>
<feature type="region of interest" description="Disordered" evidence="1">
    <location>
        <begin position="119"/>
        <end position="157"/>
    </location>
</feature>
<feature type="region of interest" description="Disordered" evidence="1">
    <location>
        <begin position="229"/>
        <end position="285"/>
    </location>
</feature>
<feature type="compositionally biased region" description="Polar residues" evidence="1">
    <location>
        <begin position="119"/>
        <end position="130"/>
    </location>
</feature>
<keyword evidence="3" id="KW-1185">Reference proteome</keyword>
<sequence length="285" mass="32246">MPHLYLLVEWTKTNNHIPQYDIVSVIPEKYRDVNLKVGNIILMLKRREQTPRLCCVLRVSYVKQKLLELKSLLEDQTNGFRNYLLEYPHSESEQPDSAIRYIDHRYLDNDTSQIRRLASTPSQNVSSNRFHQPVCNVKPKKDKNTQTDSEITAGDQPNHLLHTEGKILLKQIYRNFIGIFGEVAGIRDIIANYPDLNQALGYDTDVEESVQNDATVVNDSSTFQDVVNSEVSSPGNITDATTTSQTVSDEQTEVADNSHAITTSTTATSTTPDNGKQEMVDKNFK</sequence>
<feature type="compositionally biased region" description="Polar residues" evidence="1">
    <location>
        <begin position="229"/>
        <end position="249"/>
    </location>
</feature>
<gene>
    <name evidence="2" type="ORF">DIATSA_LOCUS6594</name>
</gene>
<accession>A0A9N9WEM9</accession>
<feature type="compositionally biased region" description="Basic and acidic residues" evidence="1">
    <location>
        <begin position="275"/>
        <end position="285"/>
    </location>
</feature>